<gene>
    <name evidence="1" type="ORF">Pmani_040273</name>
</gene>
<sequence length="83" mass="9648">MHVEGQDGVWKKKGMGKDWAWKDRTENDGAVGGWGMMGRGRMGCERMGRGQIMCFRMERSRMGGMDRHFDHRLEKFIIARVTL</sequence>
<evidence type="ECO:0000313" key="1">
    <source>
        <dbReference type="EMBL" id="KAK4286637.1"/>
    </source>
</evidence>
<reference evidence="1" key="1">
    <citation type="submission" date="2023-11" db="EMBL/GenBank/DDBJ databases">
        <title>Genome assemblies of two species of porcelain crab, Petrolisthes cinctipes and Petrolisthes manimaculis (Anomura: Porcellanidae).</title>
        <authorList>
            <person name="Angst P."/>
        </authorList>
    </citation>
    <scope>NUCLEOTIDE SEQUENCE</scope>
    <source>
        <strain evidence="1">PB745_02</strain>
        <tissue evidence="1">Gill</tissue>
    </source>
</reference>
<organism evidence="1 2">
    <name type="scientific">Petrolisthes manimaculis</name>
    <dbReference type="NCBI Taxonomy" id="1843537"/>
    <lineage>
        <taxon>Eukaryota</taxon>
        <taxon>Metazoa</taxon>
        <taxon>Ecdysozoa</taxon>
        <taxon>Arthropoda</taxon>
        <taxon>Crustacea</taxon>
        <taxon>Multicrustacea</taxon>
        <taxon>Malacostraca</taxon>
        <taxon>Eumalacostraca</taxon>
        <taxon>Eucarida</taxon>
        <taxon>Decapoda</taxon>
        <taxon>Pleocyemata</taxon>
        <taxon>Anomura</taxon>
        <taxon>Galatheoidea</taxon>
        <taxon>Porcellanidae</taxon>
        <taxon>Petrolisthes</taxon>
    </lineage>
</organism>
<keyword evidence="2" id="KW-1185">Reference proteome</keyword>
<evidence type="ECO:0000313" key="2">
    <source>
        <dbReference type="Proteomes" id="UP001292094"/>
    </source>
</evidence>
<dbReference type="AlphaFoldDB" id="A0AAE1TIQ6"/>
<name>A0AAE1TIQ6_9EUCA</name>
<accession>A0AAE1TIQ6</accession>
<proteinExistence type="predicted"/>
<dbReference type="Proteomes" id="UP001292094">
    <property type="component" value="Unassembled WGS sequence"/>
</dbReference>
<protein>
    <submittedName>
        <fullName evidence="1">Uncharacterized protein</fullName>
    </submittedName>
</protein>
<comment type="caution">
    <text evidence="1">The sequence shown here is derived from an EMBL/GenBank/DDBJ whole genome shotgun (WGS) entry which is preliminary data.</text>
</comment>
<dbReference type="EMBL" id="JAWZYT010007463">
    <property type="protein sequence ID" value="KAK4286637.1"/>
    <property type="molecule type" value="Genomic_DNA"/>
</dbReference>